<dbReference type="Pfam" id="PF07624">
    <property type="entry name" value="PSD2"/>
    <property type="match status" value="1"/>
</dbReference>
<evidence type="ECO:0000313" key="8">
    <source>
        <dbReference type="Proteomes" id="UP001500840"/>
    </source>
</evidence>
<keyword evidence="8" id="KW-1185">Reference proteome</keyword>
<gene>
    <name evidence="7" type="ORF">GCM10023156_12320</name>
</gene>
<evidence type="ECO:0000259" key="2">
    <source>
        <dbReference type="Pfam" id="PF07626"/>
    </source>
</evidence>
<evidence type="ECO:0000259" key="5">
    <source>
        <dbReference type="Pfam" id="PF07637"/>
    </source>
</evidence>
<dbReference type="InterPro" id="IPR011478">
    <property type="entry name" value="DUF1585"/>
</dbReference>
<dbReference type="Gene3D" id="2.60.120.260">
    <property type="entry name" value="Galactose-binding domain-like"/>
    <property type="match status" value="1"/>
</dbReference>
<name>A0ABP8MGV2_9BACT</name>
<dbReference type="Pfam" id="PF16841">
    <property type="entry name" value="CBM60"/>
    <property type="match status" value="1"/>
</dbReference>
<evidence type="ECO:0000259" key="4">
    <source>
        <dbReference type="Pfam" id="PF07631"/>
    </source>
</evidence>
<evidence type="ECO:0000313" key="7">
    <source>
        <dbReference type="EMBL" id="GAA4448753.1"/>
    </source>
</evidence>
<dbReference type="Pfam" id="PF07626">
    <property type="entry name" value="PSD3"/>
    <property type="match status" value="1"/>
</dbReference>
<reference evidence="8" key="1">
    <citation type="journal article" date="2019" name="Int. J. Syst. Evol. Microbiol.">
        <title>The Global Catalogue of Microorganisms (GCM) 10K type strain sequencing project: providing services to taxonomists for standard genome sequencing and annotation.</title>
        <authorList>
            <consortium name="The Broad Institute Genomics Platform"/>
            <consortium name="The Broad Institute Genome Sequencing Center for Infectious Disease"/>
            <person name="Wu L."/>
            <person name="Ma J."/>
        </authorList>
    </citation>
    <scope>NUCLEOTIDE SEQUENCE [LARGE SCALE GENOMIC DNA]</scope>
    <source>
        <strain evidence="8">JCM 17759</strain>
    </source>
</reference>
<feature type="domain" description="DUF1585" evidence="1">
    <location>
        <begin position="693"/>
        <end position="767"/>
    </location>
</feature>
<dbReference type="InterPro" id="IPR013042">
    <property type="entry name" value="DUF1592"/>
</dbReference>
<dbReference type="InterPro" id="IPR013036">
    <property type="entry name" value="DUF1587"/>
</dbReference>
<evidence type="ECO:0000259" key="3">
    <source>
        <dbReference type="Pfam" id="PF07627"/>
    </source>
</evidence>
<dbReference type="InterPro" id="IPR013039">
    <property type="entry name" value="DUF1588"/>
</dbReference>
<sequence length="774" mass="86213">MIEFVFNTSTNRLPNAVLRISQVVVAILSLSVCVAADEASSEVKFRDGLAPLLRTYCVDCHDSGSELSLVDDDSAAKIQSNRNMWKRVMAQVQLGSMPPEDGEMMDAATRQRMLTLIDEVANAVNCVQNPNAGKVVLRRLNRVEYRNTIKDLTGVDYKPAAGFPGDDVGYGFDNIGDVLSLPPILLEKYLDAAETISGETIRTPLPPRIYEVDVAATALAGADKYKRGHRISMSSHGSVTLEVEAPFTGQYTLTLSAGGDQGGDEPVKIKVDDGRKSQVVDIPSEKMEKYEVEFRLIRGTRKIEISFINDFYVAGKIDRNFHLYHVHVFAQEESSLPVSVGELPAMHKKIIFTRPSSKVSPEQATAQVLAPLASRAFRRPATKSEVWRLTELASQVRADGGSFEESIQVALQAILVSPHFLFKVEQHAAADASGELPLISQYELATRISYFLWSSMPDDELLSLAHQGKLRDRRELLRKVGDMIVDPRANQFIENFAGQWLQLRNLDNVDPDKRQFPEFDDKIRYLMRRETLTFVAAVMRGNLPVTALLDAKFSYLNEDLAKFYGVKGVTGPEFRKVSLEGTPRGGLLTQASVLTVTSNPTRTSPVKRGKWILDNLLNTPPPPAPPNVPELDKGKLSGTLRERMEQHRENPACAACHNMMDPLGFALENFDAIGQWRTRDGGDTIDASGKLPDGTEFQGVEDLRELLSSQRSEQFVRCLAEKMLIYATGRGTEYYDKCAIDKVMQELKGNQYRFAYLIVAIIESEPFQRQGSRE</sequence>
<dbReference type="Pfam" id="PF07627">
    <property type="entry name" value="PSCyt3"/>
    <property type="match status" value="1"/>
</dbReference>
<dbReference type="EMBL" id="BAABGA010000017">
    <property type="protein sequence ID" value="GAA4448753.1"/>
    <property type="molecule type" value="Genomic_DNA"/>
</dbReference>
<protein>
    <submittedName>
        <fullName evidence="7">DUF1592 domain-containing protein</fullName>
    </submittedName>
</protein>
<dbReference type="Proteomes" id="UP001500840">
    <property type="component" value="Unassembled WGS sequence"/>
</dbReference>
<dbReference type="RefSeq" id="WP_345320400.1">
    <property type="nucleotide sequence ID" value="NZ_BAABGA010000017.1"/>
</dbReference>
<feature type="domain" description="DUF1588" evidence="3">
    <location>
        <begin position="584"/>
        <end position="680"/>
    </location>
</feature>
<feature type="domain" description="Carbohydrate binding module xylan-binding" evidence="6">
    <location>
        <begin position="252"/>
        <end position="333"/>
    </location>
</feature>
<accession>A0ABP8MGV2</accession>
<feature type="domain" description="DUF1592" evidence="4">
    <location>
        <begin position="439"/>
        <end position="566"/>
    </location>
</feature>
<proteinExistence type="predicted"/>
<evidence type="ECO:0000259" key="1">
    <source>
        <dbReference type="Pfam" id="PF07624"/>
    </source>
</evidence>
<feature type="domain" description="DUF1595" evidence="5">
    <location>
        <begin position="366"/>
        <end position="425"/>
    </location>
</feature>
<feature type="domain" description="DUF1587" evidence="2">
    <location>
        <begin position="138"/>
        <end position="199"/>
    </location>
</feature>
<evidence type="ECO:0000259" key="6">
    <source>
        <dbReference type="Pfam" id="PF16841"/>
    </source>
</evidence>
<organism evidence="7 8">
    <name type="scientific">Novipirellula rosea</name>
    <dbReference type="NCBI Taxonomy" id="1031540"/>
    <lineage>
        <taxon>Bacteria</taxon>
        <taxon>Pseudomonadati</taxon>
        <taxon>Planctomycetota</taxon>
        <taxon>Planctomycetia</taxon>
        <taxon>Pirellulales</taxon>
        <taxon>Pirellulaceae</taxon>
        <taxon>Novipirellula</taxon>
    </lineage>
</organism>
<dbReference type="InterPro" id="IPR031768">
    <property type="entry name" value="CBM60_xylan-bd"/>
</dbReference>
<dbReference type="Pfam" id="PF07637">
    <property type="entry name" value="PSD5"/>
    <property type="match status" value="1"/>
</dbReference>
<dbReference type="Pfam" id="PF07631">
    <property type="entry name" value="PSD4"/>
    <property type="match status" value="1"/>
</dbReference>
<comment type="caution">
    <text evidence="7">The sequence shown here is derived from an EMBL/GenBank/DDBJ whole genome shotgun (WGS) entry which is preliminary data.</text>
</comment>
<dbReference type="InterPro" id="IPR013043">
    <property type="entry name" value="DUF1595"/>
</dbReference>